<dbReference type="EMBL" id="HACA01022179">
    <property type="protein sequence ID" value="CDW39540.1"/>
    <property type="molecule type" value="Transcribed_RNA"/>
</dbReference>
<protein>
    <submittedName>
        <fullName evidence="1">Uncharacterized protein</fullName>
    </submittedName>
</protein>
<accession>A0A0K2UNB3</accession>
<dbReference type="AlphaFoldDB" id="A0A0K2UNB3"/>
<organism evidence="1">
    <name type="scientific">Lepeophtheirus salmonis</name>
    <name type="common">Salmon louse</name>
    <name type="synonym">Caligus salmonis</name>
    <dbReference type="NCBI Taxonomy" id="72036"/>
    <lineage>
        <taxon>Eukaryota</taxon>
        <taxon>Metazoa</taxon>
        <taxon>Ecdysozoa</taxon>
        <taxon>Arthropoda</taxon>
        <taxon>Crustacea</taxon>
        <taxon>Multicrustacea</taxon>
        <taxon>Hexanauplia</taxon>
        <taxon>Copepoda</taxon>
        <taxon>Siphonostomatoida</taxon>
        <taxon>Caligidae</taxon>
        <taxon>Lepeophtheirus</taxon>
    </lineage>
</organism>
<reference evidence="1" key="1">
    <citation type="submission" date="2014-05" db="EMBL/GenBank/DDBJ databases">
        <authorList>
            <person name="Chronopoulou M."/>
        </authorList>
    </citation>
    <scope>NUCLEOTIDE SEQUENCE</scope>
    <source>
        <tissue evidence="1">Whole organism</tissue>
    </source>
</reference>
<feature type="non-terminal residue" evidence="1">
    <location>
        <position position="1"/>
    </location>
</feature>
<name>A0A0K2UNB3_LEPSM</name>
<proteinExistence type="predicted"/>
<sequence>FSAHKSITEKKIFTREAVLNRRKDRFLPDSRAQVEAIFRNKHPSQVMVLGVVVSDFSSCTHVPEGLTFLDGEHGCLLDFVFIRREPPRLLCFVCLGERDVQNFSPEYRCLKGRDYGGVEQIPSDFIKTSCASVRSRI</sequence>
<evidence type="ECO:0000313" key="1">
    <source>
        <dbReference type="EMBL" id="CDW39540.1"/>
    </source>
</evidence>